<dbReference type="EMBL" id="JAAQHG020000014">
    <property type="protein sequence ID" value="KAL1586508.1"/>
    <property type="molecule type" value="Genomic_DNA"/>
</dbReference>
<dbReference type="GeneID" id="96006724"/>
<name>A0AB34KN19_9PEZI</name>
<reference evidence="2 3" key="1">
    <citation type="journal article" date="2020" name="Microbiol. Resour. Announc.">
        <title>Draft Genome Sequence of a Cladosporium Species Isolated from the Mesophotic Ascidian Didemnum maculosum.</title>
        <authorList>
            <person name="Gioti A."/>
            <person name="Siaperas R."/>
            <person name="Nikolaivits E."/>
            <person name="Le Goff G."/>
            <person name="Ouazzani J."/>
            <person name="Kotoulas G."/>
            <person name="Topakas E."/>
        </authorList>
    </citation>
    <scope>NUCLEOTIDE SEQUENCE [LARGE SCALE GENOMIC DNA]</scope>
    <source>
        <strain evidence="2 3">TM138-S3</strain>
    </source>
</reference>
<keyword evidence="3" id="KW-1185">Reference proteome</keyword>
<protein>
    <submittedName>
        <fullName evidence="2">Uncharacterized protein</fullName>
    </submittedName>
</protein>
<comment type="caution">
    <text evidence="2">The sequence shown here is derived from an EMBL/GenBank/DDBJ whole genome shotgun (WGS) entry which is preliminary data.</text>
</comment>
<dbReference type="RefSeq" id="XP_069229613.1">
    <property type="nucleotide sequence ID" value="XM_069373886.1"/>
</dbReference>
<accession>A0AB34KN19</accession>
<dbReference type="Proteomes" id="UP000803884">
    <property type="component" value="Unassembled WGS sequence"/>
</dbReference>
<gene>
    <name evidence="2" type="ORF">WHR41_05281</name>
</gene>
<evidence type="ECO:0000313" key="2">
    <source>
        <dbReference type="EMBL" id="KAL1586508.1"/>
    </source>
</evidence>
<feature type="chain" id="PRO_5044243152" evidence="1">
    <location>
        <begin position="22"/>
        <end position="83"/>
    </location>
</feature>
<dbReference type="AlphaFoldDB" id="A0AB34KN19"/>
<proteinExistence type="predicted"/>
<keyword evidence="1" id="KW-0732">Signal</keyword>
<organism evidence="2 3">
    <name type="scientific">Cladosporium halotolerans</name>
    <dbReference type="NCBI Taxonomy" id="1052096"/>
    <lineage>
        <taxon>Eukaryota</taxon>
        <taxon>Fungi</taxon>
        <taxon>Dikarya</taxon>
        <taxon>Ascomycota</taxon>
        <taxon>Pezizomycotina</taxon>
        <taxon>Dothideomycetes</taxon>
        <taxon>Dothideomycetidae</taxon>
        <taxon>Cladosporiales</taxon>
        <taxon>Cladosporiaceae</taxon>
        <taxon>Cladosporium</taxon>
    </lineage>
</organism>
<evidence type="ECO:0000256" key="1">
    <source>
        <dbReference type="SAM" id="SignalP"/>
    </source>
</evidence>
<evidence type="ECO:0000313" key="3">
    <source>
        <dbReference type="Proteomes" id="UP000803884"/>
    </source>
</evidence>
<sequence length="83" mass="8632">MKFRTVFAGAVQLAALLTASALSVEDCTGGAQLLEGGASYGELKDCRTMCYCAASPTNKICRGKCVPNLSSRHSYGTTCTCNG</sequence>
<feature type="signal peptide" evidence="1">
    <location>
        <begin position="1"/>
        <end position="21"/>
    </location>
</feature>